<accession>A0AAV5MMH6</accession>
<dbReference type="Proteomes" id="UP001054252">
    <property type="component" value="Unassembled WGS sequence"/>
</dbReference>
<evidence type="ECO:0000256" key="1">
    <source>
        <dbReference type="SAM" id="MobiDB-lite"/>
    </source>
</evidence>
<dbReference type="EMBL" id="BPVZ01000453">
    <property type="protein sequence ID" value="GKV51188.1"/>
    <property type="molecule type" value="Genomic_DNA"/>
</dbReference>
<organism evidence="2 3">
    <name type="scientific">Rubroshorea leprosula</name>
    <dbReference type="NCBI Taxonomy" id="152421"/>
    <lineage>
        <taxon>Eukaryota</taxon>
        <taxon>Viridiplantae</taxon>
        <taxon>Streptophyta</taxon>
        <taxon>Embryophyta</taxon>
        <taxon>Tracheophyta</taxon>
        <taxon>Spermatophyta</taxon>
        <taxon>Magnoliopsida</taxon>
        <taxon>eudicotyledons</taxon>
        <taxon>Gunneridae</taxon>
        <taxon>Pentapetalae</taxon>
        <taxon>rosids</taxon>
        <taxon>malvids</taxon>
        <taxon>Malvales</taxon>
        <taxon>Dipterocarpaceae</taxon>
        <taxon>Rubroshorea</taxon>
    </lineage>
</organism>
<evidence type="ECO:0000313" key="3">
    <source>
        <dbReference type="Proteomes" id="UP001054252"/>
    </source>
</evidence>
<keyword evidence="3" id="KW-1185">Reference proteome</keyword>
<name>A0AAV5MMH6_9ROSI</name>
<evidence type="ECO:0000313" key="2">
    <source>
        <dbReference type="EMBL" id="GKV51188.1"/>
    </source>
</evidence>
<proteinExistence type="predicted"/>
<comment type="caution">
    <text evidence="2">The sequence shown here is derived from an EMBL/GenBank/DDBJ whole genome shotgun (WGS) entry which is preliminary data.</text>
</comment>
<protein>
    <recommendedName>
        <fullName evidence="4">Ribosomal protein L2</fullName>
    </recommendedName>
</protein>
<feature type="region of interest" description="Disordered" evidence="1">
    <location>
        <begin position="16"/>
        <end position="55"/>
    </location>
</feature>
<reference evidence="2 3" key="1">
    <citation type="journal article" date="2021" name="Commun. Biol.">
        <title>The genome of Shorea leprosula (Dipterocarpaceae) highlights the ecological relevance of drought in aseasonal tropical rainforests.</title>
        <authorList>
            <person name="Ng K.K.S."/>
            <person name="Kobayashi M.J."/>
            <person name="Fawcett J.A."/>
            <person name="Hatakeyama M."/>
            <person name="Paape T."/>
            <person name="Ng C.H."/>
            <person name="Ang C.C."/>
            <person name="Tnah L.H."/>
            <person name="Lee C.T."/>
            <person name="Nishiyama T."/>
            <person name="Sese J."/>
            <person name="O'Brien M.J."/>
            <person name="Copetti D."/>
            <person name="Mohd Noor M.I."/>
            <person name="Ong R.C."/>
            <person name="Putra M."/>
            <person name="Sireger I.Z."/>
            <person name="Indrioko S."/>
            <person name="Kosugi Y."/>
            <person name="Izuno A."/>
            <person name="Isagi Y."/>
            <person name="Lee S.L."/>
            <person name="Shimizu K.K."/>
        </authorList>
    </citation>
    <scope>NUCLEOTIDE SEQUENCE [LARGE SCALE GENOMIC DNA]</scope>
    <source>
        <strain evidence="2">214</strain>
    </source>
</reference>
<gene>
    <name evidence="2" type="ORF">SLEP1_g57858</name>
</gene>
<sequence>MVYLLKVNVPPPHLKGATIRSQVGGVHSGSRTRNPDLRLTQALKLGGNQLGHRPG</sequence>
<dbReference type="AlphaFoldDB" id="A0AAV5MMH6"/>
<evidence type="ECO:0008006" key="4">
    <source>
        <dbReference type="Google" id="ProtNLM"/>
    </source>
</evidence>